<proteinExistence type="predicted"/>
<dbReference type="Proteomes" id="UP000584931">
    <property type="component" value="Unassembled WGS sequence"/>
</dbReference>
<gene>
    <name evidence="2" type="ORF">HNR06_001134</name>
</gene>
<sequence>MDGKRPDEPADYYGEQDIGEDVEAAGLERHDPDPGTGS</sequence>
<comment type="caution">
    <text evidence="2">The sequence shown here is derived from an EMBL/GenBank/DDBJ whole genome shotgun (WGS) entry which is preliminary data.</text>
</comment>
<dbReference type="AlphaFoldDB" id="A0A7Y9XC28"/>
<organism evidence="2 3">
    <name type="scientific">Nocardiopsis sinuspersici</name>
    <dbReference type="NCBI Taxonomy" id="501010"/>
    <lineage>
        <taxon>Bacteria</taxon>
        <taxon>Bacillati</taxon>
        <taxon>Actinomycetota</taxon>
        <taxon>Actinomycetes</taxon>
        <taxon>Streptosporangiales</taxon>
        <taxon>Nocardiopsidaceae</taxon>
        <taxon>Nocardiopsis</taxon>
    </lineage>
</organism>
<reference evidence="2 3" key="1">
    <citation type="submission" date="2020-07" db="EMBL/GenBank/DDBJ databases">
        <title>Sequencing the genomes of 1000 actinobacteria strains.</title>
        <authorList>
            <person name="Klenk H.-P."/>
        </authorList>
    </citation>
    <scope>NUCLEOTIDE SEQUENCE [LARGE SCALE GENOMIC DNA]</scope>
    <source>
        <strain evidence="2 3">DSM 45278</strain>
    </source>
</reference>
<evidence type="ECO:0000313" key="3">
    <source>
        <dbReference type="Proteomes" id="UP000584931"/>
    </source>
</evidence>
<evidence type="ECO:0000256" key="1">
    <source>
        <dbReference type="SAM" id="MobiDB-lite"/>
    </source>
</evidence>
<feature type="compositionally biased region" description="Basic and acidic residues" evidence="1">
    <location>
        <begin position="26"/>
        <end position="38"/>
    </location>
</feature>
<evidence type="ECO:0000313" key="2">
    <source>
        <dbReference type="EMBL" id="NYH51545.1"/>
    </source>
</evidence>
<feature type="region of interest" description="Disordered" evidence="1">
    <location>
        <begin position="1"/>
        <end position="38"/>
    </location>
</feature>
<name>A0A7Y9XC28_9ACTN</name>
<accession>A0A7Y9XC28</accession>
<protein>
    <submittedName>
        <fullName evidence="2">Uncharacterized protein</fullName>
    </submittedName>
</protein>
<dbReference type="EMBL" id="JACCHL010000001">
    <property type="protein sequence ID" value="NYH51545.1"/>
    <property type="molecule type" value="Genomic_DNA"/>
</dbReference>